<dbReference type="InterPro" id="IPR047057">
    <property type="entry name" value="MerR_fam"/>
</dbReference>
<dbReference type="InterPro" id="IPR009061">
    <property type="entry name" value="DNA-bd_dom_put_sf"/>
</dbReference>
<evidence type="ECO:0000313" key="4">
    <source>
        <dbReference type="Proteomes" id="UP000653411"/>
    </source>
</evidence>
<dbReference type="PANTHER" id="PTHR30204">
    <property type="entry name" value="REDOX-CYCLING DRUG-SENSING TRANSCRIPTIONAL ACTIVATOR SOXR"/>
    <property type="match status" value="1"/>
</dbReference>
<dbReference type="GO" id="GO:0003700">
    <property type="term" value="F:DNA-binding transcription factor activity"/>
    <property type="evidence" value="ECO:0007669"/>
    <property type="project" value="InterPro"/>
</dbReference>
<dbReference type="InterPro" id="IPR000551">
    <property type="entry name" value="MerR-type_HTH_dom"/>
</dbReference>
<dbReference type="PANTHER" id="PTHR30204:SF92">
    <property type="entry name" value="HTH-TYPE TRANSCRIPTIONAL REGULATOR ZNTR"/>
    <property type="match status" value="1"/>
</dbReference>
<organism evidence="3 4">
    <name type="scientific">Streptomyces fuscichromogenes</name>
    <dbReference type="NCBI Taxonomy" id="1324013"/>
    <lineage>
        <taxon>Bacteria</taxon>
        <taxon>Bacillati</taxon>
        <taxon>Actinomycetota</taxon>
        <taxon>Actinomycetes</taxon>
        <taxon>Kitasatosporales</taxon>
        <taxon>Streptomycetaceae</taxon>
        <taxon>Streptomyces</taxon>
    </lineage>
</organism>
<dbReference type="EMBL" id="BMML01000029">
    <property type="protein sequence ID" value="GGN38954.1"/>
    <property type="molecule type" value="Genomic_DNA"/>
</dbReference>
<dbReference type="Gene3D" id="1.10.1660.10">
    <property type="match status" value="1"/>
</dbReference>
<dbReference type="PROSITE" id="PS50937">
    <property type="entry name" value="HTH_MERR_2"/>
    <property type="match status" value="1"/>
</dbReference>
<sequence>MRISQLAERSGVPATPLRFYEGAGPLPADRTPSGHRIHGEEAVERLACIEAVKHLGLPLEEIAELLGAWEVGACADVRADLRPRIVARLDAIERRIPFGVTP</sequence>
<dbReference type="SUPFAM" id="SSF46955">
    <property type="entry name" value="Putative DNA-binding domain"/>
    <property type="match status" value="1"/>
</dbReference>
<reference evidence="3" key="2">
    <citation type="submission" date="2020-09" db="EMBL/GenBank/DDBJ databases">
        <authorList>
            <person name="Sun Q."/>
            <person name="Zhou Y."/>
        </authorList>
    </citation>
    <scope>NUCLEOTIDE SEQUENCE</scope>
    <source>
        <strain evidence="3">CGMCC 4.7110</strain>
    </source>
</reference>
<name>A0A917XLN0_9ACTN</name>
<proteinExistence type="predicted"/>
<dbReference type="AlphaFoldDB" id="A0A917XLN0"/>
<dbReference type="Pfam" id="PF13411">
    <property type="entry name" value="MerR_1"/>
    <property type="match status" value="1"/>
</dbReference>
<accession>A0A917XLN0</accession>
<protein>
    <recommendedName>
        <fullName evidence="2">HTH merR-type domain-containing protein</fullName>
    </recommendedName>
</protein>
<keyword evidence="1" id="KW-0238">DNA-binding</keyword>
<reference evidence="3" key="1">
    <citation type="journal article" date="2014" name="Int. J. Syst. Evol. Microbiol.">
        <title>Complete genome sequence of Corynebacterium casei LMG S-19264T (=DSM 44701T), isolated from a smear-ripened cheese.</title>
        <authorList>
            <consortium name="US DOE Joint Genome Institute (JGI-PGF)"/>
            <person name="Walter F."/>
            <person name="Albersmeier A."/>
            <person name="Kalinowski J."/>
            <person name="Ruckert C."/>
        </authorList>
    </citation>
    <scope>NUCLEOTIDE SEQUENCE</scope>
    <source>
        <strain evidence="3">CGMCC 4.7110</strain>
    </source>
</reference>
<evidence type="ECO:0000256" key="1">
    <source>
        <dbReference type="ARBA" id="ARBA00023125"/>
    </source>
</evidence>
<feature type="domain" description="HTH merR-type" evidence="2">
    <location>
        <begin position="1"/>
        <end position="68"/>
    </location>
</feature>
<dbReference type="PRINTS" id="PR00040">
    <property type="entry name" value="HTHMERR"/>
</dbReference>
<evidence type="ECO:0000259" key="2">
    <source>
        <dbReference type="PROSITE" id="PS50937"/>
    </source>
</evidence>
<dbReference type="SMART" id="SM00422">
    <property type="entry name" value="HTH_MERR"/>
    <property type="match status" value="1"/>
</dbReference>
<evidence type="ECO:0000313" key="3">
    <source>
        <dbReference type="EMBL" id="GGN38954.1"/>
    </source>
</evidence>
<dbReference type="GO" id="GO:0003677">
    <property type="term" value="F:DNA binding"/>
    <property type="evidence" value="ECO:0007669"/>
    <property type="project" value="UniProtKB-KW"/>
</dbReference>
<comment type="caution">
    <text evidence="3">The sequence shown here is derived from an EMBL/GenBank/DDBJ whole genome shotgun (WGS) entry which is preliminary data.</text>
</comment>
<keyword evidence="4" id="KW-1185">Reference proteome</keyword>
<dbReference type="Proteomes" id="UP000653411">
    <property type="component" value="Unassembled WGS sequence"/>
</dbReference>
<gene>
    <name evidence="3" type="ORF">GCM10011578_084930</name>
</gene>